<keyword evidence="4" id="KW-1185">Reference proteome</keyword>
<dbReference type="AlphaFoldDB" id="A0A4P6YUC1"/>
<reference evidence="4" key="1">
    <citation type="submission" date="2019-03" db="EMBL/GenBank/DDBJ databases">
        <title>Weissella sp. 26KH-42 Genome sequencing.</title>
        <authorList>
            <person name="Heo J."/>
            <person name="Kim S.-J."/>
            <person name="Kim J.-S."/>
            <person name="Hong S.-B."/>
            <person name="Kwon S.-W."/>
        </authorList>
    </citation>
    <scope>NUCLEOTIDE SEQUENCE [LARGE SCALE GENOMIC DNA]</scope>
    <source>
        <strain evidence="4">26KH-42</strain>
    </source>
</reference>
<feature type="region of interest" description="Disordered" evidence="1">
    <location>
        <begin position="195"/>
        <end position="217"/>
    </location>
</feature>
<evidence type="ECO:0000313" key="4">
    <source>
        <dbReference type="Proteomes" id="UP000292886"/>
    </source>
</evidence>
<evidence type="ECO:0000256" key="2">
    <source>
        <dbReference type="SAM" id="SignalP"/>
    </source>
</evidence>
<name>A0A4P6YUC1_9LACO</name>
<dbReference type="RefSeq" id="WP_133363388.1">
    <property type="nucleotide sequence ID" value="NZ_CP037940.1"/>
</dbReference>
<feature type="signal peptide" evidence="2">
    <location>
        <begin position="1"/>
        <end position="19"/>
    </location>
</feature>
<keyword evidence="2" id="KW-0732">Signal</keyword>
<dbReference type="PROSITE" id="PS51257">
    <property type="entry name" value="PROKAR_LIPOPROTEIN"/>
    <property type="match status" value="1"/>
</dbReference>
<evidence type="ECO:0000256" key="1">
    <source>
        <dbReference type="SAM" id="MobiDB-lite"/>
    </source>
</evidence>
<organism evidence="3 4">
    <name type="scientific">Periweissella cryptocerci</name>
    <dbReference type="NCBI Taxonomy" id="2506420"/>
    <lineage>
        <taxon>Bacteria</taxon>
        <taxon>Bacillati</taxon>
        <taxon>Bacillota</taxon>
        <taxon>Bacilli</taxon>
        <taxon>Lactobacillales</taxon>
        <taxon>Lactobacillaceae</taxon>
        <taxon>Periweissella</taxon>
    </lineage>
</organism>
<sequence length="217" mass="23976">MKKILITVMSFLLVFTLVACGTNTSQNKTSNKPKIVKIAQPQPIKGAAFEQADTVGQYRLLSDTYNAVNSSYLNYLAAYTQLVQDNMTPASVAQLQNATPHLAALIDTNKQVIASAHKYGQLTKFKAAEADWYQAEMTLQQVTEQELTTLQAVTGTNTKHEGDVLDQLHAQLQTADYATQQAEYKAAVQAGLPTQQASQHVEEQRQRMNAKYRAPLN</sequence>
<proteinExistence type="predicted"/>
<evidence type="ECO:0000313" key="3">
    <source>
        <dbReference type="EMBL" id="QBO36311.1"/>
    </source>
</evidence>
<gene>
    <name evidence="3" type="ORF">EQG49_07495</name>
</gene>
<dbReference type="KEGG" id="wei:EQG49_07495"/>
<feature type="chain" id="PRO_5038908510" evidence="2">
    <location>
        <begin position="20"/>
        <end position="217"/>
    </location>
</feature>
<dbReference type="EMBL" id="CP037940">
    <property type="protein sequence ID" value="QBO36311.1"/>
    <property type="molecule type" value="Genomic_DNA"/>
</dbReference>
<protein>
    <submittedName>
        <fullName evidence="3">Uncharacterized protein</fullName>
    </submittedName>
</protein>
<dbReference type="OrthoDB" id="9776786at2"/>
<accession>A0A4P6YUC1</accession>
<dbReference type="Proteomes" id="UP000292886">
    <property type="component" value="Chromosome"/>
</dbReference>